<keyword evidence="8" id="KW-1185">Reference proteome</keyword>
<feature type="transmembrane region" description="Helical" evidence="6">
    <location>
        <begin position="376"/>
        <end position="394"/>
    </location>
</feature>
<dbReference type="PANTHER" id="PTHR30250">
    <property type="entry name" value="PST FAMILY PREDICTED COLANIC ACID TRANSPORTER"/>
    <property type="match status" value="1"/>
</dbReference>
<dbReference type="PANTHER" id="PTHR30250:SF29">
    <property type="entry name" value="POLYSACCHARIDE BIOSYNTHESIS PROTEIN C-TERMINAL DOMAIN-CONTAINING PROTEIN"/>
    <property type="match status" value="1"/>
</dbReference>
<feature type="transmembrane region" description="Helical" evidence="6">
    <location>
        <begin position="184"/>
        <end position="201"/>
    </location>
</feature>
<feature type="transmembrane region" description="Helical" evidence="6">
    <location>
        <begin position="160"/>
        <end position="178"/>
    </location>
</feature>
<feature type="transmembrane region" description="Helical" evidence="6">
    <location>
        <begin position="314"/>
        <end position="333"/>
    </location>
</feature>
<evidence type="ECO:0000256" key="3">
    <source>
        <dbReference type="ARBA" id="ARBA00022692"/>
    </source>
</evidence>
<keyword evidence="2" id="KW-1003">Cell membrane</keyword>
<feature type="transmembrane region" description="Helical" evidence="6">
    <location>
        <begin position="273"/>
        <end position="293"/>
    </location>
</feature>
<dbReference type="InterPro" id="IPR050833">
    <property type="entry name" value="Poly_Biosynth_Transport"/>
</dbReference>
<evidence type="ECO:0000256" key="2">
    <source>
        <dbReference type="ARBA" id="ARBA00022475"/>
    </source>
</evidence>
<feature type="transmembrane region" description="Helical" evidence="6">
    <location>
        <begin position="221"/>
        <end position="241"/>
    </location>
</feature>
<dbReference type="Proteomes" id="UP000005413">
    <property type="component" value="Unassembled WGS sequence"/>
</dbReference>
<dbReference type="EMBL" id="AEUN01000324">
    <property type="protein sequence ID" value="EHJ08343.1"/>
    <property type="molecule type" value="Genomic_DNA"/>
</dbReference>
<evidence type="ECO:0000256" key="4">
    <source>
        <dbReference type="ARBA" id="ARBA00022989"/>
    </source>
</evidence>
<evidence type="ECO:0000256" key="1">
    <source>
        <dbReference type="ARBA" id="ARBA00004651"/>
    </source>
</evidence>
<dbReference type="CDD" id="cd13124">
    <property type="entry name" value="MATE_SpoVB_like"/>
    <property type="match status" value="1"/>
</dbReference>
<keyword evidence="5 6" id="KW-0472">Membrane</keyword>
<keyword evidence="3 6" id="KW-0812">Transmembrane</keyword>
<keyword evidence="4 6" id="KW-1133">Transmembrane helix</keyword>
<evidence type="ECO:0000256" key="6">
    <source>
        <dbReference type="SAM" id="Phobius"/>
    </source>
</evidence>
<dbReference type="AlphaFoldDB" id="G5JHI2"/>
<feature type="transmembrane region" description="Helical" evidence="6">
    <location>
        <begin position="345"/>
        <end position="367"/>
    </location>
</feature>
<proteinExistence type="predicted"/>
<feature type="transmembrane region" description="Helical" evidence="6">
    <location>
        <begin position="400"/>
        <end position="422"/>
    </location>
</feature>
<dbReference type="InterPro" id="IPR002797">
    <property type="entry name" value="Polysacc_synth"/>
</dbReference>
<comment type="caution">
    <text evidence="7">The sequence shown here is derived from an EMBL/GenBank/DDBJ whole genome shotgun (WGS) entry which is preliminary data.</text>
</comment>
<feature type="transmembrane region" description="Helical" evidence="6">
    <location>
        <begin position="46"/>
        <end position="66"/>
    </location>
</feature>
<dbReference type="RefSeq" id="WP_002462763.1">
    <property type="nucleotide sequence ID" value="NZ_AEUN01000324.1"/>
</dbReference>
<reference evidence="7 8" key="1">
    <citation type="journal article" date="2012" name="BMC Genomics">
        <title>Comparative genomic analysis of the genus Staphylococcus including Staphylococcus aureus and its newly described sister species Staphylococcus simiae.</title>
        <authorList>
            <person name="Suzuki H."/>
            <person name="Lefebure T."/>
            <person name="Pavinski Bitar P."/>
            <person name="Stanhope M.J."/>
        </authorList>
    </citation>
    <scope>NUCLEOTIDE SEQUENCE [LARGE SCALE GENOMIC DNA]</scope>
    <source>
        <strain evidence="7 8">CCM 7213</strain>
    </source>
</reference>
<dbReference type="Pfam" id="PF01943">
    <property type="entry name" value="Polysacc_synt"/>
    <property type="match status" value="1"/>
</dbReference>
<gene>
    <name evidence="7" type="ORF">SS7213T_04565</name>
</gene>
<dbReference type="PATRIC" id="fig|911238.3.peg.758"/>
<accession>G5JHI2</accession>
<feature type="transmembrane region" description="Helical" evidence="6">
    <location>
        <begin position="122"/>
        <end position="139"/>
    </location>
</feature>
<sequence length="512" mass="57079">MKNKAAFNGVVILTLALIIIKILSAIYRIPYQNILGDSGLYAYQQIYPIVALGMILSMNAIPSAVTQNLGRNEDKYQTQNYSQVLKVIQIVGIALFAIIFICAKILAYAMGDTHLTPMIQTASMSFLFIGILGVLRGYYQAANNMNIPAMSQIIEQVVRVGIIIITILLFSSLGWTIYQAGTMAILASSLGFLASSIFLICQRPFRFKIKVDNTNISWKRLIVSIFIFAVSQLIVILWQVIDSFTIIQMLKSIGTPFKQAISDKGIYDRGASFIQMGLIVTTTFSFALIPLLSDAIRDNNRLQMNRYANASLKITILISTAAGIGLINLLPLMNSVFFKTDQLTLTLSIYMITVICVSLIMIDMALLQAKHAIKPIMIGICAGIILKIIFNILLIKLFGILGASLSTVMSLIVFGTILHVAVKSLYNTYAMKRFLSKVMLSMLVMSGVVQLLLFIITTHQRWTGLIELLIVAIIGIIVLIIFIMKFNVLTYKELIYLPYGEKLYRRMKGRRK</sequence>
<dbReference type="InterPro" id="IPR024923">
    <property type="entry name" value="PG_synth_SpoVB"/>
</dbReference>
<organism evidence="7 8">
    <name type="scientific">Staphylococcus simiae CCM 7213 = CCUG 51256</name>
    <dbReference type="NCBI Taxonomy" id="911238"/>
    <lineage>
        <taxon>Bacteria</taxon>
        <taxon>Bacillati</taxon>
        <taxon>Bacillota</taxon>
        <taxon>Bacilli</taxon>
        <taxon>Bacillales</taxon>
        <taxon>Staphylococcaceae</taxon>
        <taxon>Staphylococcus</taxon>
    </lineage>
</organism>
<feature type="transmembrane region" description="Helical" evidence="6">
    <location>
        <begin position="87"/>
        <end position="110"/>
    </location>
</feature>
<feature type="transmembrane region" description="Helical" evidence="6">
    <location>
        <begin position="7"/>
        <end position="26"/>
    </location>
</feature>
<evidence type="ECO:0000313" key="7">
    <source>
        <dbReference type="EMBL" id="EHJ08343.1"/>
    </source>
</evidence>
<dbReference type="GO" id="GO:0005886">
    <property type="term" value="C:plasma membrane"/>
    <property type="evidence" value="ECO:0007669"/>
    <property type="project" value="UniProtKB-SubCell"/>
</dbReference>
<name>G5JHI2_9STAP</name>
<dbReference type="OrthoDB" id="9775950at2"/>
<feature type="transmembrane region" description="Helical" evidence="6">
    <location>
        <begin position="434"/>
        <end position="456"/>
    </location>
</feature>
<evidence type="ECO:0000256" key="5">
    <source>
        <dbReference type="ARBA" id="ARBA00023136"/>
    </source>
</evidence>
<evidence type="ECO:0000313" key="8">
    <source>
        <dbReference type="Proteomes" id="UP000005413"/>
    </source>
</evidence>
<comment type="subcellular location">
    <subcellularLocation>
        <location evidence="1">Cell membrane</location>
        <topology evidence="1">Multi-pass membrane protein</topology>
    </subcellularLocation>
</comment>
<protein>
    <submittedName>
        <fullName evidence="7">Membrane spanning protein</fullName>
    </submittedName>
</protein>
<feature type="transmembrane region" description="Helical" evidence="6">
    <location>
        <begin position="462"/>
        <end position="484"/>
    </location>
</feature>